<dbReference type="InterPro" id="IPR053198">
    <property type="entry name" value="Gynoecium_Dev_Regulator"/>
</dbReference>
<keyword evidence="3" id="KW-1185">Reference proteome</keyword>
<accession>A0AA38TLP9</accession>
<dbReference type="SMART" id="SM00666">
    <property type="entry name" value="PB1"/>
    <property type="match status" value="1"/>
</dbReference>
<dbReference type="Pfam" id="PF00564">
    <property type="entry name" value="PB1"/>
    <property type="match status" value="1"/>
</dbReference>
<dbReference type="Proteomes" id="UP001172457">
    <property type="component" value="Chromosome 2"/>
</dbReference>
<dbReference type="PANTHER" id="PTHR31066:SF88">
    <property type="entry name" value="PB1 DOMAIN-CONTAINING PROTEIN"/>
    <property type="match status" value="1"/>
</dbReference>
<protein>
    <recommendedName>
        <fullName evidence="1">PB1 domain-containing protein</fullName>
    </recommendedName>
</protein>
<evidence type="ECO:0000259" key="1">
    <source>
        <dbReference type="SMART" id="SM00666"/>
    </source>
</evidence>
<dbReference type="PANTHER" id="PTHR31066">
    <property type="entry name" value="OS05G0427100 PROTEIN-RELATED"/>
    <property type="match status" value="1"/>
</dbReference>
<comment type="caution">
    <text evidence="2">The sequence shown here is derived from an EMBL/GenBank/DDBJ whole genome shotgun (WGS) entry which is preliminary data.</text>
</comment>
<feature type="domain" description="PB1" evidence="1">
    <location>
        <begin position="52"/>
        <end position="144"/>
    </location>
</feature>
<organism evidence="2 3">
    <name type="scientific">Centaurea solstitialis</name>
    <name type="common">yellow star-thistle</name>
    <dbReference type="NCBI Taxonomy" id="347529"/>
    <lineage>
        <taxon>Eukaryota</taxon>
        <taxon>Viridiplantae</taxon>
        <taxon>Streptophyta</taxon>
        <taxon>Embryophyta</taxon>
        <taxon>Tracheophyta</taxon>
        <taxon>Spermatophyta</taxon>
        <taxon>Magnoliopsida</taxon>
        <taxon>eudicotyledons</taxon>
        <taxon>Gunneridae</taxon>
        <taxon>Pentapetalae</taxon>
        <taxon>asterids</taxon>
        <taxon>campanulids</taxon>
        <taxon>Asterales</taxon>
        <taxon>Asteraceae</taxon>
        <taxon>Carduoideae</taxon>
        <taxon>Cardueae</taxon>
        <taxon>Centaureinae</taxon>
        <taxon>Centaurea</taxon>
    </lineage>
</organism>
<dbReference type="AlphaFoldDB" id="A0AA38TLP9"/>
<dbReference type="EMBL" id="JARYMX010000002">
    <property type="protein sequence ID" value="KAJ9562344.1"/>
    <property type="molecule type" value="Genomic_DNA"/>
</dbReference>
<gene>
    <name evidence="2" type="ORF">OSB04_007504</name>
</gene>
<dbReference type="SUPFAM" id="SSF54277">
    <property type="entry name" value="CAD &amp; PB1 domains"/>
    <property type="match status" value="1"/>
</dbReference>
<evidence type="ECO:0000313" key="3">
    <source>
        <dbReference type="Proteomes" id="UP001172457"/>
    </source>
</evidence>
<name>A0AA38TLP9_9ASTR</name>
<sequence length="601" mass="65742">MDPPPTTVTATAVAVAVEPHSHSHTHSHSLPPLPTSKIRLMCSYGGHIVPRPQTKSLCYAGGDTRIVAVDRRTTAATIAALTHHLSRTLYGNRPFALKYQLPNEDLDALISITTDEDLSNMIEEHDRIAASPTPARIRLFLFSTRPESVGSLLLDPKSESWFSDALKGTIIINRGLSDGSGMGNGLVGMDCLEGNNNGGENSSGDSGKESMVLDTCSSFGSINSSVSASNLAPIGVSNEDGSSNFKVKLGAPGSTESEGYVKKSTEKVKKKDTDAVMLYTKYQQVMSRTQQKKSKKSNQKMKEINFVERNQLCCFCLVARKLTLKKSKQKERNRKFQNINRTRGKKLLACCYRASIAASIGLVATLIENDNSAASAFPNLKPWMYQDQVLHESESIIYHPSSTIQLQKTFQVSGYPMPHISDHRQHLPIQYIRTGSPQYIQYPTGPLPISSYYPMYVPYQQRPPNQPYPIYVMPVGPTDQSYNIPAPSDMNGSLGRPPSPVNSHVAYKEATVSLSVPEQAAAAAPVTPSNRVVTLVQPVDPTTTTTPAYENEYDNDLAYAQIYKSQPSAPAFPPPKYETVAKTGVELSDPSTPVQITMPQQ</sequence>
<evidence type="ECO:0000313" key="2">
    <source>
        <dbReference type="EMBL" id="KAJ9562344.1"/>
    </source>
</evidence>
<dbReference type="InterPro" id="IPR000270">
    <property type="entry name" value="PB1_dom"/>
</dbReference>
<reference evidence="2" key="1">
    <citation type="submission" date="2023-03" db="EMBL/GenBank/DDBJ databases">
        <title>Chromosome-scale reference genome and RAD-based genetic map of yellow starthistle (Centaurea solstitialis) reveal putative structural variation and QTLs associated with invader traits.</title>
        <authorList>
            <person name="Reatini B."/>
            <person name="Cang F.A."/>
            <person name="Jiang Q."/>
            <person name="Mckibben M.T.W."/>
            <person name="Barker M.S."/>
            <person name="Rieseberg L.H."/>
            <person name="Dlugosch K.M."/>
        </authorList>
    </citation>
    <scope>NUCLEOTIDE SEQUENCE</scope>
    <source>
        <strain evidence="2">CAN-66</strain>
        <tissue evidence="2">Leaf</tissue>
    </source>
</reference>
<dbReference type="CDD" id="cd06410">
    <property type="entry name" value="PB1_UP2"/>
    <property type="match status" value="1"/>
</dbReference>
<proteinExistence type="predicted"/>
<dbReference type="Gene3D" id="3.10.20.90">
    <property type="entry name" value="Phosphatidylinositol 3-kinase Catalytic Subunit, Chain A, domain 1"/>
    <property type="match status" value="1"/>
</dbReference>